<dbReference type="EMBL" id="JACBKZ010000002">
    <property type="protein sequence ID" value="KAF5956337.1"/>
    <property type="molecule type" value="Genomic_DNA"/>
</dbReference>
<evidence type="ECO:0000256" key="1">
    <source>
        <dbReference type="SAM" id="Phobius"/>
    </source>
</evidence>
<keyword evidence="1" id="KW-0472">Membrane</keyword>
<keyword evidence="1" id="KW-0812">Transmembrane</keyword>
<evidence type="ECO:0000313" key="3">
    <source>
        <dbReference type="Proteomes" id="UP000593564"/>
    </source>
</evidence>
<gene>
    <name evidence="2" type="ORF">HYC85_003562</name>
</gene>
<reference evidence="3" key="1">
    <citation type="journal article" date="2020" name="Nat. Commun.">
        <title>Genome assembly of wild tea tree DASZ reveals pedigree and selection history of tea varieties.</title>
        <authorList>
            <person name="Zhang W."/>
            <person name="Zhang Y."/>
            <person name="Qiu H."/>
            <person name="Guo Y."/>
            <person name="Wan H."/>
            <person name="Zhang X."/>
            <person name="Scossa F."/>
            <person name="Alseekh S."/>
            <person name="Zhang Q."/>
            <person name="Wang P."/>
            <person name="Xu L."/>
            <person name="Schmidt M.H."/>
            <person name="Jia X."/>
            <person name="Li D."/>
            <person name="Zhu A."/>
            <person name="Guo F."/>
            <person name="Chen W."/>
            <person name="Ni D."/>
            <person name="Usadel B."/>
            <person name="Fernie A.R."/>
            <person name="Wen W."/>
        </authorList>
    </citation>
    <scope>NUCLEOTIDE SEQUENCE [LARGE SCALE GENOMIC DNA]</scope>
    <source>
        <strain evidence="3">cv. G240</strain>
    </source>
</reference>
<reference evidence="2 3" key="2">
    <citation type="submission" date="2020-07" db="EMBL/GenBank/DDBJ databases">
        <title>Genome assembly of wild tea tree DASZ reveals pedigree and selection history of tea varieties.</title>
        <authorList>
            <person name="Zhang W."/>
        </authorList>
    </citation>
    <scope>NUCLEOTIDE SEQUENCE [LARGE SCALE GENOMIC DNA]</scope>
    <source>
        <strain evidence="3">cv. G240</strain>
        <tissue evidence="2">Leaf</tissue>
    </source>
</reference>
<protein>
    <submittedName>
        <fullName evidence="2">Uncharacterized protein</fullName>
    </submittedName>
</protein>
<dbReference type="Proteomes" id="UP000593564">
    <property type="component" value="Unassembled WGS sequence"/>
</dbReference>
<keyword evidence="1" id="KW-1133">Transmembrane helix</keyword>
<sequence>MARAQCCENAPTLLGSSYRAVHVEEFGGLKTYIFGSPNSKLGILLVSDVFGTFPIAIFVFFLPYLI</sequence>
<name>A0A7J7HVA8_CAMSI</name>
<comment type="caution">
    <text evidence="2">The sequence shown here is derived from an EMBL/GenBank/DDBJ whole genome shotgun (WGS) entry which is preliminary data.</text>
</comment>
<dbReference type="AlphaFoldDB" id="A0A7J7HVA8"/>
<organism evidence="2 3">
    <name type="scientific">Camellia sinensis</name>
    <name type="common">Tea plant</name>
    <name type="synonym">Thea sinensis</name>
    <dbReference type="NCBI Taxonomy" id="4442"/>
    <lineage>
        <taxon>Eukaryota</taxon>
        <taxon>Viridiplantae</taxon>
        <taxon>Streptophyta</taxon>
        <taxon>Embryophyta</taxon>
        <taxon>Tracheophyta</taxon>
        <taxon>Spermatophyta</taxon>
        <taxon>Magnoliopsida</taxon>
        <taxon>eudicotyledons</taxon>
        <taxon>Gunneridae</taxon>
        <taxon>Pentapetalae</taxon>
        <taxon>asterids</taxon>
        <taxon>Ericales</taxon>
        <taxon>Theaceae</taxon>
        <taxon>Camellia</taxon>
    </lineage>
</organism>
<evidence type="ECO:0000313" key="2">
    <source>
        <dbReference type="EMBL" id="KAF5956337.1"/>
    </source>
</evidence>
<proteinExistence type="predicted"/>
<feature type="transmembrane region" description="Helical" evidence="1">
    <location>
        <begin position="41"/>
        <end position="65"/>
    </location>
</feature>
<keyword evidence="3" id="KW-1185">Reference proteome</keyword>
<accession>A0A7J7HVA8</accession>